<feature type="region of interest" description="Disordered" evidence="6">
    <location>
        <begin position="41"/>
        <end position="127"/>
    </location>
</feature>
<dbReference type="PANTHER" id="PTHR45867">
    <property type="entry name" value="PURPLE ACID PHOSPHATASE"/>
    <property type="match status" value="1"/>
</dbReference>
<accession>A0A511UZ61</accession>
<comment type="subcellular location">
    <subcellularLocation>
        <location evidence="1">Secreted</location>
        <location evidence="1">Cell wall</location>
        <topology evidence="1">Peptidoglycan-anchor</topology>
    </subcellularLocation>
</comment>
<keyword evidence="2" id="KW-0134">Cell wall</keyword>
<feature type="compositionally biased region" description="Polar residues" evidence="6">
    <location>
        <begin position="85"/>
        <end position="100"/>
    </location>
</feature>
<evidence type="ECO:0000256" key="3">
    <source>
        <dbReference type="ARBA" id="ARBA00022525"/>
    </source>
</evidence>
<gene>
    <name evidence="10" type="ORF">CQU01_21730</name>
</gene>
<feature type="compositionally biased region" description="Acidic residues" evidence="6">
    <location>
        <begin position="1091"/>
        <end position="1107"/>
    </location>
</feature>
<dbReference type="Proteomes" id="UP000321491">
    <property type="component" value="Unassembled WGS sequence"/>
</dbReference>
<feature type="region of interest" description="Disordered" evidence="6">
    <location>
        <begin position="1070"/>
        <end position="1173"/>
    </location>
</feature>
<sequence length="1208" mass="134903">MRRKAFIFMLLGLLLFTTVLPHPTYMAFAEGVDTGNTETEMTIEQETETGGAESSKALQSESAEPSTNLIETEPGKKDEQKTAQEETVPTVEQKQVTTNEEQPEEKTVTANETKPTTEKQTKENISSTKEVDKPYIVLEDFENGIGSWTASGARYHSVDVSVTDEVARFGKHALRMDYDFIRTQGVSGVYASRGEEIVIPGKPKKMGMWVYGDGHKQWLRQQLYDANGTSFNIDYTSDNPNGVTWKGWKYVEAEIPEHWEAPFTMGSQAVRYMATKDNAKTKGTIYIDNIRAVYTDSIDEDVTNPVLSDFKPGKDEIAYSNVPEIRAVAMDEKAGSGIDPTRIYMKIDDQSVTPAYDAKTGVVSYTPEKPLAEGLHRAWIEVFDKAGNHTFETWQFYVSTGGPEVVWDGPEEAYAGSTFDVKIKINEPKALTKTELKLHYDPQLLKLVDGKANIPSAFNEANVEQVVNEETGDISFNWSQLEKANLTDSEVFATLTFRLGLDASGELAIEMKDGYHHYTDNKMGTIPFFVAPYQAKIAQPLTIDVEGKSVNTPSMIKVTDRYGEPVEGATINVLDNKKLIKVTKPTHIYKGGSGVAGEPYEAVEVGTYIPVAKVPYAGFDYYRIFMPNGEQRYYHVPKDDVEEIDWSTVFDKTDKNGEVKTDLLTLSRIPLRMQATKGELVSQVLDLTILPQLGTETPEHVTLTWKNDPQTTQHFTWKTNTAVQDSVVEVVPATDGDGFQSEAVEQFTGKKVLFSDPEGEMNIHHVEASGLQPGTTYQYRVGDGTDSGWSNVNTFTTASSEDDPFRFMFVADTQAYDEAGFALWTQLYKLGLEKYPDTAFTVHAGDIVEEGNKLSQWNLFLNASKGLNENIPFMSVLGNHDVYGKGANTYKHLFPYPQNGPEGKENFVYSFDYGNAHFIMLNSEFGVQDMREQQEWIRQEVENTDKLWTIVTFHRSPYKSNPKRGQDATAETFAPLLEELGVDLVLTGHDHAYMRSHLIKNGEPQPDGEGTQYLIGGSAGPKFYPGQETDYVKVLHAKEEQVFTSILVDGNELKIEAYTIHDELVDSFTMTKEVPEETPDEEEKPGGPVETPDEGETPGDNNNEEETPDHKDETPSDKDNTEVPSDKEDNKGDTKDTGNKTVTSPKNTDKTAENNAAKTNNPSADSNENSGHKKLPNTATSIYHWVFVGVMMTILGLALLMYRKRKYN</sequence>
<evidence type="ECO:0000256" key="2">
    <source>
        <dbReference type="ARBA" id="ARBA00022512"/>
    </source>
</evidence>
<dbReference type="InterPro" id="IPR008965">
    <property type="entry name" value="CBM2/CBM3_carb-bd_dom_sf"/>
</dbReference>
<keyword evidence="5" id="KW-0572">Peptidoglycan-anchor</keyword>
<feature type="chain" id="PRO_5039180799" description="Fibronectin type-III domain-containing protein" evidence="8">
    <location>
        <begin position="22"/>
        <end position="1208"/>
    </location>
</feature>
<dbReference type="InterPro" id="IPR004843">
    <property type="entry name" value="Calcineurin-like_PHP"/>
</dbReference>
<organism evidence="10 11">
    <name type="scientific">Cerasibacillus quisquiliarum</name>
    <dbReference type="NCBI Taxonomy" id="227865"/>
    <lineage>
        <taxon>Bacteria</taxon>
        <taxon>Bacillati</taxon>
        <taxon>Bacillota</taxon>
        <taxon>Bacilli</taxon>
        <taxon>Bacillales</taxon>
        <taxon>Bacillaceae</taxon>
        <taxon>Cerasibacillus</taxon>
    </lineage>
</organism>
<dbReference type="Gene3D" id="3.60.21.10">
    <property type="match status" value="1"/>
</dbReference>
<feature type="signal peptide" evidence="8">
    <location>
        <begin position="1"/>
        <end position="21"/>
    </location>
</feature>
<evidence type="ECO:0000256" key="5">
    <source>
        <dbReference type="ARBA" id="ARBA00023088"/>
    </source>
</evidence>
<dbReference type="Gene3D" id="2.60.40.680">
    <property type="match status" value="1"/>
</dbReference>
<keyword evidence="11" id="KW-1185">Reference proteome</keyword>
<feature type="region of interest" description="Disordered" evidence="6">
    <location>
        <begin position="1000"/>
        <end position="1021"/>
    </location>
</feature>
<evidence type="ECO:0000256" key="1">
    <source>
        <dbReference type="ARBA" id="ARBA00004168"/>
    </source>
</evidence>
<dbReference type="CDD" id="cd08547">
    <property type="entry name" value="Type_II_cohesin"/>
    <property type="match status" value="1"/>
</dbReference>
<dbReference type="InterPro" id="IPR029052">
    <property type="entry name" value="Metallo-depent_PP-like"/>
</dbReference>
<dbReference type="SUPFAM" id="SSF49785">
    <property type="entry name" value="Galactose-binding domain-like"/>
    <property type="match status" value="1"/>
</dbReference>
<dbReference type="InterPro" id="IPR008963">
    <property type="entry name" value="Purple_acid_Pase-like_N"/>
</dbReference>
<evidence type="ECO:0000259" key="9">
    <source>
        <dbReference type="PROSITE" id="PS50853"/>
    </source>
</evidence>
<dbReference type="Pfam" id="PF16656">
    <property type="entry name" value="Pur_ac_phosph_N"/>
    <property type="match status" value="1"/>
</dbReference>
<evidence type="ECO:0000256" key="7">
    <source>
        <dbReference type="SAM" id="Phobius"/>
    </source>
</evidence>
<keyword evidence="7" id="KW-0812">Transmembrane</keyword>
<feature type="compositionally biased region" description="Basic and acidic residues" evidence="6">
    <location>
        <begin position="73"/>
        <end position="84"/>
    </location>
</feature>
<feature type="compositionally biased region" description="Polar residues" evidence="6">
    <location>
        <begin position="56"/>
        <end position="70"/>
    </location>
</feature>
<dbReference type="Gene3D" id="2.60.120.430">
    <property type="entry name" value="Galactose-binding lectin"/>
    <property type="match status" value="1"/>
</dbReference>
<evidence type="ECO:0000313" key="10">
    <source>
        <dbReference type="EMBL" id="GEN31935.1"/>
    </source>
</evidence>
<dbReference type="NCBIfam" id="TIGR01167">
    <property type="entry name" value="LPXTG_anchor"/>
    <property type="match status" value="1"/>
</dbReference>
<reference evidence="10 11" key="1">
    <citation type="submission" date="2019-07" db="EMBL/GenBank/DDBJ databases">
        <title>Whole genome shotgun sequence of Cerasibacillus quisquiliarum NBRC 102429.</title>
        <authorList>
            <person name="Hosoyama A."/>
            <person name="Uohara A."/>
            <person name="Ohji S."/>
            <person name="Ichikawa N."/>
        </authorList>
    </citation>
    <scope>NUCLEOTIDE SEQUENCE [LARGE SCALE GENOMIC DNA]</scope>
    <source>
        <strain evidence="10 11">NBRC 102429</strain>
    </source>
</reference>
<evidence type="ECO:0000256" key="8">
    <source>
        <dbReference type="SAM" id="SignalP"/>
    </source>
</evidence>
<dbReference type="Pfam" id="PF00149">
    <property type="entry name" value="Metallophos"/>
    <property type="match status" value="1"/>
</dbReference>
<dbReference type="Pfam" id="PF00746">
    <property type="entry name" value="Gram_pos_anchor"/>
    <property type="match status" value="1"/>
</dbReference>
<proteinExistence type="predicted"/>
<dbReference type="EMBL" id="BJXW01000025">
    <property type="protein sequence ID" value="GEN31935.1"/>
    <property type="molecule type" value="Genomic_DNA"/>
</dbReference>
<dbReference type="Pfam" id="PF00963">
    <property type="entry name" value="Cohesin"/>
    <property type="match status" value="1"/>
</dbReference>
<protein>
    <recommendedName>
        <fullName evidence="9">Fibronectin type-III domain-containing protein</fullName>
    </recommendedName>
</protein>
<dbReference type="GO" id="GO:0046872">
    <property type="term" value="F:metal ion binding"/>
    <property type="evidence" value="ECO:0007669"/>
    <property type="project" value="InterPro"/>
</dbReference>
<keyword evidence="3" id="KW-0964">Secreted</keyword>
<name>A0A511UZ61_9BACI</name>
<keyword evidence="7" id="KW-1133">Transmembrane helix</keyword>
<evidence type="ECO:0000256" key="4">
    <source>
        <dbReference type="ARBA" id="ARBA00022729"/>
    </source>
</evidence>
<dbReference type="InterPro" id="IPR015914">
    <property type="entry name" value="PAPs_N"/>
</dbReference>
<feature type="transmembrane region" description="Helical" evidence="7">
    <location>
        <begin position="1182"/>
        <end position="1202"/>
    </location>
</feature>
<dbReference type="Gene3D" id="2.60.40.380">
    <property type="entry name" value="Purple acid phosphatase-like, N-terminal"/>
    <property type="match status" value="1"/>
</dbReference>
<dbReference type="SUPFAM" id="SSF56300">
    <property type="entry name" value="Metallo-dependent phosphatases"/>
    <property type="match status" value="1"/>
</dbReference>
<dbReference type="InterPro" id="IPR019931">
    <property type="entry name" value="LPXTG_anchor"/>
</dbReference>
<dbReference type="SUPFAM" id="SSF49384">
    <property type="entry name" value="Carbohydrate-binding domain"/>
    <property type="match status" value="1"/>
</dbReference>
<dbReference type="AlphaFoldDB" id="A0A511UZ61"/>
<keyword evidence="4 8" id="KW-0732">Signal</keyword>
<keyword evidence="7" id="KW-0472">Membrane</keyword>
<evidence type="ECO:0000313" key="11">
    <source>
        <dbReference type="Proteomes" id="UP000321491"/>
    </source>
</evidence>
<evidence type="ECO:0000256" key="6">
    <source>
        <dbReference type="SAM" id="MobiDB-lite"/>
    </source>
</evidence>
<dbReference type="InterPro" id="IPR002102">
    <property type="entry name" value="Cohesin_dom"/>
</dbReference>
<dbReference type="InterPro" id="IPR003961">
    <property type="entry name" value="FN3_dom"/>
</dbReference>
<dbReference type="SUPFAM" id="SSF49363">
    <property type="entry name" value="Purple acid phosphatase, N-terminal domain"/>
    <property type="match status" value="1"/>
</dbReference>
<dbReference type="GO" id="GO:0000272">
    <property type="term" value="P:polysaccharide catabolic process"/>
    <property type="evidence" value="ECO:0007669"/>
    <property type="project" value="InterPro"/>
</dbReference>
<dbReference type="RefSeq" id="WP_170226709.1">
    <property type="nucleotide sequence ID" value="NZ_BJXW01000025.1"/>
</dbReference>
<dbReference type="GO" id="GO:0003993">
    <property type="term" value="F:acid phosphatase activity"/>
    <property type="evidence" value="ECO:0007669"/>
    <property type="project" value="InterPro"/>
</dbReference>
<dbReference type="InterPro" id="IPR008979">
    <property type="entry name" value="Galactose-bd-like_sf"/>
</dbReference>
<dbReference type="GO" id="GO:0030246">
    <property type="term" value="F:carbohydrate binding"/>
    <property type="evidence" value="ECO:0007669"/>
    <property type="project" value="InterPro"/>
</dbReference>
<dbReference type="PANTHER" id="PTHR45867:SF3">
    <property type="entry name" value="ACID PHOSPHATASE TYPE 7"/>
    <property type="match status" value="1"/>
</dbReference>
<comment type="caution">
    <text evidence="10">The sequence shown here is derived from an EMBL/GenBank/DDBJ whole genome shotgun (WGS) entry which is preliminary data.</text>
</comment>
<feature type="compositionally biased region" description="Basic and acidic residues" evidence="6">
    <location>
        <begin position="1108"/>
        <end position="1138"/>
    </location>
</feature>
<dbReference type="PROSITE" id="PS50853">
    <property type="entry name" value="FN3"/>
    <property type="match status" value="1"/>
</dbReference>
<feature type="domain" description="Fibronectin type-III" evidence="9">
    <location>
        <begin position="697"/>
        <end position="800"/>
    </location>
</feature>